<feature type="chain" id="PRO_5045329826" evidence="2">
    <location>
        <begin position="30"/>
        <end position="209"/>
    </location>
</feature>
<protein>
    <submittedName>
        <fullName evidence="4">Excalibur calcium-binding domain-containing protein</fullName>
    </submittedName>
</protein>
<keyword evidence="5" id="KW-1185">Reference proteome</keyword>
<dbReference type="EMBL" id="JAROCF010000001">
    <property type="protein sequence ID" value="MDN4613192.1"/>
    <property type="molecule type" value="Genomic_DNA"/>
</dbReference>
<evidence type="ECO:0000313" key="5">
    <source>
        <dbReference type="Proteomes" id="UP001174208"/>
    </source>
</evidence>
<dbReference type="InterPro" id="IPR008613">
    <property type="entry name" value="Excalibur_Ca-bd_domain"/>
</dbReference>
<feature type="signal peptide" evidence="2">
    <location>
        <begin position="1"/>
        <end position="29"/>
    </location>
</feature>
<dbReference type="RefSeq" id="WP_301210001.1">
    <property type="nucleotide sequence ID" value="NZ_JAROCF010000001.1"/>
</dbReference>
<feature type="compositionally biased region" description="Basic and acidic residues" evidence="1">
    <location>
        <begin position="198"/>
        <end position="209"/>
    </location>
</feature>
<accession>A0ABT8K835</accession>
<keyword evidence="2" id="KW-0732">Signal</keyword>
<dbReference type="SMART" id="SM00894">
    <property type="entry name" value="Excalibur"/>
    <property type="match status" value="1"/>
</dbReference>
<evidence type="ECO:0000259" key="3">
    <source>
        <dbReference type="PROSITE" id="PS51178"/>
    </source>
</evidence>
<organism evidence="4 5">
    <name type="scientific">Leifsonia williamsii</name>
    <dbReference type="NCBI Taxonomy" id="3035919"/>
    <lineage>
        <taxon>Bacteria</taxon>
        <taxon>Bacillati</taxon>
        <taxon>Actinomycetota</taxon>
        <taxon>Actinomycetes</taxon>
        <taxon>Micrococcales</taxon>
        <taxon>Microbacteriaceae</taxon>
        <taxon>Leifsonia</taxon>
    </lineage>
</organism>
<dbReference type="PROSITE" id="PS51178">
    <property type="entry name" value="PASTA"/>
    <property type="match status" value="1"/>
</dbReference>
<feature type="compositionally biased region" description="Low complexity" evidence="1">
    <location>
        <begin position="115"/>
        <end position="124"/>
    </location>
</feature>
<dbReference type="Proteomes" id="UP001174208">
    <property type="component" value="Unassembled WGS sequence"/>
</dbReference>
<name>A0ABT8K835_9MICO</name>
<feature type="region of interest" description="Disordered" evidence="1">
    <location>
        <begin position="185"/>
        <end position="209"/>
    </location>
</feature>
<dbReference type="SUPFAM" id="SSF54184">
    <property type="entry name" value="Penicillin-binding protein 2x (pbp-2x), c-terminal domain"/>
    <property type="match status" value="1"/>
</dbReference>
<dbReference type="SMART" id="SM00740">
    <property type="entry name" value="PASTA"/>
    <property type="match status" value="1"/>
</dbReference>
<reference evidence="4" key="1">
    <citation type="submission" date="2023-06" db="EMBL/GenBank/DDBJ databases">
        <title>MT1 and MT2 Draft Genomes of Novel Species.</title>
        <authorList>
            <person name="Venkateswaran K."/>
        </authorList>
    </citation>
    <scope>NUCLEOTIDE SEQUENCE</scope>
    <source>
        <strain evidence="4">F6_8S_P_1B</strain>
    </source>
</reference>
<gene>
    <name evidence="4" type="ORF">P5G50_01900</name>
</gene>
<feature type="compositionally biased region" description="Pro residues" evidence="1">
    <location>
        <begin position="135"/>
        <end position="170"/>
    </location>
</feature>
<dbReference type="Pfam" id="PF03793">
    <property type="entry name" value="PASTA"/>
    <property type="match status" value="1"/>
</dbReference>
<dbReference type="InterPro" id="IPR005543">
    <property type="entry name" value="PASTA_dom"/>
</dbReference>
<feature type="domain" description="PASTA" evidence="3">
    <location>
        <begin position="43"/>
        <end position="108"/>
    </location>
</feature>
<dbReference type="CDD" id="cd06577">
    <property type="entry name" value="PASTA_pknB"/>
    <property type="match status" value="1"/>
</dbReference>
<dbReference type="Gene3D" id="3.30.10.20">
    <property type="match status" value="1"/>
</dbReference>
<dbReference type="Pfam" id="PF05901">
    <property type="entry name" value="Excalibur"/>
    <property type="match status" value="1"/>
</dbReference>
<evidence type="ECO:0000313" key="4">
    <source>
        <dbReference type="EMBL" id="MDN4613192.1"/>
    </source>
</evidence>
<evidence type="ECO:0000256" key="2">
    <source>
        <dbReference type="SAM" id="SignalP"/>
    </source>
</evidence>
<comment type="caution">
    <text evidence="4">The sequence shown here is derived from an EMBL/GenBank/DDBJ whole genome shotgun (WGS) entry which is preliminary data.</text>
</comment>
<proteinExistence type="predicted"/>
<sequence length="209" mass="20648">MRARILLTALLTAGVLAAAPLAAPPPATAAATEVVITTSVDAGKGKVTVPKVVGLDGKRASKKLKAAGLKWKWSKVVIVKGNWTVTKSSPKAGSAVKAGTTVKLTVKKKTGKGGSTSTPVPTVTETPAAIDVPSTPAPPAPADPAPQAPAPVAPAPAPAPPAPAPAPPAPDVSYANCTEVRAAGKAPLYAGQPGYAPKLDRDGDGVACE</sequence>
<feature type="region of interest" description="Disordered" evidence="1">
    <location>
        <begin position="109"/>
        <end position="173"/>
    </location>
</feature>
<evidence type="ECO:0000256" key="1">
    <source>
        <dbReference type="SAM" id="MobiDB-lite"/>
    </source>
</evidence>